<evidence type="ECO:0000259" key="2">
    <source>
        <dbReference type="PROSITE" id="PS51787"/>
    </source>
</evidence>
<comment type="caution">
    <text evidence="3">The sequence shown here is derived from an EMBL/GenBank/DDBJ whole genome shotgun (WGS) entry which is preliminary data.</text>
</comment>
<dbReference type="InterPro" id="IPR015947">
    <property type="entry name" value="PUA-like_sf"/>
</dbReference>
<feature type="region of interest" description="Disordered" evidence="1">
    <location>
        <begin position="168"/>
        <end position="188"/>
    </location>
</feature>
<dbReference type="InterPro" id="IPR046336">
    <property type="entry name" value="Lon_prtase_N_sf"/>
</dbReference>
<feature type="compositionally biased region" description="Polar residues" evidence="1">
    <location>
        <begin position="175"/>
        <end position="184"/>
    </location>
</feature>
<dbReference type="Pfam" id="PF02190">
    <property type="entry name" value="LON_substr_bdg"/>
    <property type="match status" value="1"/>
</dbReference>
<reference evidence="3 4" key="1">
    <citation type="journal article" date="2019" name="Int. J. Syst. Evol. Microbiol.">
        <title>The Global Catalogue of Microorganisms (GCM) 10K type strain sequencing project: providing services to taxonomists for standard genome sequencing and annotation.</title>
        <authorList>
            <consortium name="The Broad Institute Genomics Platform"/>
            <consortium name="The Broad Institute Genome Sequencing Center for Infectious Disease"/>
            <person name="Wu L."/>
            <person name="Ma J."/>
        </authorList>
    </citation>
    <scope>NUCLEOTIDE SEQUENCE [LARGE SCALE GENOMIC DNA]</scope>
    <source>
        <strain evidence="3 4">JCM 13023</strain>
    </source>
</reference>
<dbReference type="Gene3D" id="1.20.58.1480">
    <property type="match status" value="1"/>
</dbReference>
<protein>
    <submittedName>
        <fullName evidence="3">LON peptidase substrate-binding domain-containing protein</fullName>
    </submittedName>
</protein>
<organism evidence="3 4">
    <name type="scientific">Prauserella halophila</name>
    <dbReference type="NCBI Taxonomy" id="185641"/>
    <lineage>
        <taxon>Bacteria</taxon>
        <taxon>Bacillati</taxon>
        <taxon>Actinomycetota</taxon>
        <taxon>Actinomycetes</taxon>
        <taxon>Pseudonocardiales</taxon>
        <taxon>Pseudonocardiaceae</taxon>
        <taxon>Prauserella</taxon>
    </lineage>
</organism>
<evidence type="ECO:0000313" key="3">
    <source>
        <dbReference type="EMBL" id="GAA1238896.1"/>
    </source>
</evidence>
<evidence type="ECO:0000313" key="4">
    <source>
        <dbReference type="Proteomes" id="UP001500653"/>
    </source>
</evidence>
<dbReference type="SMART" id="SM00464">
    <property type="entry name" value="LON"/>
    <property type="match status" value="1"/>
</dbReference>
<dbReference type="Gene3D" id="2.30.130.40">
    <property type="entry name" value="LON domain-like"/>
    <property type="match status" value="1"/>
</dbReference>
<sequence length="259" mass="28265">MNAVADTRPDAPRATLPLFPLQTVLLPGTPLPLHIFEPRYRQLTADLLTGTVPDRLFGVVALRSPLLREVDELDHVHTIGCTARLDEATPLPDGRYDLTTTGVRRFVLHEIDTRAAPYLVGTVSHLDDLPLAGESDDVDGALEAASRLGDLARAAHRRYCDVVWPDEGRRAASPDTESPDTASPDTDPAALSYRLAADCRLPLSDRQALLEQRAPLRRLREVCRLLNREAGFRSLLRAIPASLPDMNDGTGTGTMASPN</sequence>
<dbReference type="EMBL" id="BAAALN010000006">
    <property type="protein sequence ID" value="GAA1238896.1"/>
    <property type="molecule type" value="Genomic_DNA"/>
</dbReference>
<dbReference type="PANTHER" id="PTHR46732">
    <property type="entry name" value="ATP-DEPENDENT PROTEASE LA (LON) DOMAIN PROTEIN"/>
    <property type="match status" value="1"/>
</dbReference>
<dbReference type="Proteomes" id="UP001500653">
    <property type="component" value="Unassembled WGS sequence"/>
</dbReference>
<dbReference type="PROSITE" id="PS51787">
    <property type="entry name" value="LON_N"/>
    <property type="match status" value="1"/>
</dbReference>
<accession>A0ABN1W7A6</accession>
<evidence type="ECO:0000256" key="1">
    <source>
        <dbReference type="SAM" id="MobiDB-lite"/>
    </source>
</evidence>
<feature type="domain" description="Lon N-terminal" evidence="2">
    <location>
        <begin position="13"/>
        <end position="230"/>
    </location>
</feature>
<dbReference type="SUPFAM" id="SSF88697">
    <property type="entry name" value="PUA domain-like"/>
    <property type="match status" value="1"/>
</dbReference>
<dbReference type="InterPro" id="IPR003111">
    <property type="entry name" value="Lon_prtase_N"/>
</dbReference>
<name>A0ABN1W7A6_9PSEU</name>
<proteinExistence type="predicted"/>
<gene>
    <name evidence="3" type="ORF">GCM10009676_24370</name>
</gene>
<dbReference type="PANTHER" id="PTHR46732:SF8">
    <property type="entry name" value="ATP-DEPENDENT PROTEASE LA (LON) DOMAIN PROTEIN"/>
    <property type="match status" value="1"/>
</dbReference>
<keyword evidence="4" id="KW-1185">Reference proteome</keyword>